<name>A0A2H5BN13_9CAUD</name>
<keyword evidence="2" id="KW-1185">Reference proteome</keyword>
<evidence type="ECO:0000313" key="1">
    <source>
        <dbReference type="EMBL" id="AUG87709.1"/>
    </source>
</evidence>
<dbReference type="EMBL" id="MG428990">
    <property type="protein sequence ID" value="AUG87709.1"/>
    <property type="molecule type" value="Genomic_DNA"/>
</dbReference>
<sequence>MSDDTLTEERLLEISEGEPRKVKCHVMFGEGKQMADEILYLRAELARLSKPEPEI</sequence>
<dbReference type="Proteomes" id="UP000241701">
    <property type="component" value="Segment"/>
</dbReference>
<proteinExistence type="predicted"/>
<protein>
    <submittedName>
        <fullName evidence="1">Uncharacterized protein</fullName>
    </submittedName>
</protein>
<organism evidence="1 2">
    <name type="scientific">Klebsiella phage Menlow</name>
    <dbReference type="NCBI Taxonomy" id="2054273"/>
    <lineage>
        <taxon>Viruses</taxon>
        <taxon>Duplodnaviria</taxon>
        <taxon>Heunggongvirae</taxon>
        <taxon>Uroviricota</taxon>
        <taxon>Caudoviricetes</taxon>
        <taxon>Pantevenvirales</taxon>
        <taxon>Ackermannviridae</taxon>
        <taxon>Taipeivirus</taxon>
        <taxon>Taipeivirus menlow</taxon>
    </lineage>
</organism>
<evidence type="ECO:0000313" key="2">
    <source>
        <dbReference type="Proteomes" id="UP000241701"/>
    </source>
</evidence>
<gene>
    <name evidence="1" type="ORF">CPT_Menlow_003</name>
</gene>
<accession>A0A2H5BN13</accession>
<reference evidence="2" key="1">
    <citation type="submission" date="2017-11" db="EMBL/GenBank/DDBJ databases">
        <title>Complete Genome of Klebsiella pneumoniae Myophage Menlow.</title>
        <authorList>
            <person name="Newkirk H.N."/>
            <person name="Lessor L."/>
            <person name="Liu M."/>
        </authorList>
    </citation>
    <scope>NUCLEOTIDE SEQUENCE [LARGE SCALE GENOMIC DNA]</scope>
</reference>